<evidence type="ECO:0000313" key="4">
    <source>
        <dbReference type="EMBL" id="MDN0088704.1"/>
    </source>
</evidence>
<comment type="caution">
    <text evidence="4">The sequence shown here is derived from an EMBL/GenBank/DDBJ whole genome shotgun (WGS) entry which is preliminary data.</text>
</comment>
<name>A0AAW7K9C6_9GAMM</name>
<evidence type="ECO:0000313" key="5">
    <source>
        <dbReference type="Proteomes" id="UP001167864"/>
    </source>
</evidence>
<dbReference type="CDD" id="cd04301">
    <property type="entry name" value="NAT_SF"/>
    <property type="match status" value="1"/>
</dbReference>
<dbReference type="Pfam" id="PF13508">
    <property type="entry name" value="Acetyltransf_7"/>
    <property type="match status" value="1"/>
</dbReference>
<dbReference type="InterPro" id="IPR000182">
    <property type="entry name" value="GNAT_dom"/>
</dbReference>
<dbReference type="PANTHER" id="PTHR43877">
    <property type="entry name" value="AMINOALKYLPHOSPHONATE N-ACETYLTRANSFERASE-RELATED-RELATED"/>
    <property type="match status" value="1"/>
</dbReference>
<protein>
    <submittedName>
        <fullName evidence="4">GNAT family N-acetyltransferase</fullName>
    </submittedName>
</protein>
<reference evidence="4" key="1">
    <citation type="submission" date="2023-06" db="EMBL/GenBank/DDBJ databases">
        <authorList>
            <person name="Polev D.E."/>
            <person name="Saitova A.T."/>
            <person name="Bogumilchik E.A."/>
            <person name="Kokorina G.I."/>
            <person name="Voskresenskaia E.A."/>
        </authorList>
    </citation>
    <scope>NUCLEOTIDE SEQUENCE</scope>
    <source>
        <strain evidence="4">2145 StPb PI</strain>
    </source>
</reference>
<evidence type="ECO:0000256" key="1">
    <source>
        <dbReference type="ARBA" id="ARBA00022679"/>
    </source>
</evidence>
<proteinExistence type="predicted"/>
<sequence length="157" mass="17719">MQVRKARVEEAEALWALRNNALRNGCRNVYDQATLAAFTPDVMPSGFPPVIVANPFFVIDDEAGIRPVGSGFLDLKNHSVEAIFTLDTYQGKGVGSRILDAIKQEAIARGIYTLKLSSTPNALAFYLRHDFKLLREGEYFSPSAQKYLQCFEMEWRR</sequence>
<dbReference type="PROSITE" id="PS51186">
    <property type="entry name" value="GNAT"/>
    <property type="match status" value="1"/>
</dbReference>
<dbReference type="InterPro" id="IPR050832">
    <property type="entry name" value="Bact_Acetyltransf"/>
</dbReference>
<dbReference type="Proteomes" id="UP001167864">
    <property type="component" value="Unassembled WGS sequence"/>
</dbReference>
<evidence type="ECO:0000256" key="2">
    <source>
        <dbReference type="ARBA" id="ARBA00023315"/>
    </source>
</evidence>
<dbReference type="EMBL" id="JAUEHU010000016">
    <property type="protein sequence ID" value="MDN0088704.1"/>
    <property type="molecule type" value="Genomic_DNA"/>
</dbReference>
<dbReference type="AlphaFoldDB" id="A0AAW7K9C6"/>
<dbReference type="Gene3D" id="3.40.630.30">
    <property type="match status" value="1"/>
</dbReference>
<dbReference type="SUPFAM" id="SSF55729">
    <property type="entry name" value="Acyl-CoA N-acyltransferases (Nat)"/>
    <property type="match status" value="1"/>
</dbReference>
<gene>
    <name evidence="4" type="ORF">QVN42_15215</name>
</gene>
<feature type="domain" description="N-acetyltransferase" evidence="3">
    <location>
        <begin position="1"/>
        <end position="157"/>
    </location>
</feature>
<accession>A0AAW7K9C6</accession>
<organism evidence="4 5">
    <name type="scientific">Yersinia nurmii</name>
    <dbReference type="NCBI Taxonomy" id="685706"/>
    <lineage>
        <taxon>Bacteria</taxon>
        <taxon>Pseudomonadati</taxon>
        <taxon>Pseudomonadota</taxon>
        <taxon>Gammaproteobacteria</taxon>
        <taxon>Enterobacterales</taxon>
        <taxon>Yersiniaceae</taxon>
        <taxon>Yersinia</taxon>
    </lineage>
</organism>
<keyword evidence="2" id="KW-0012">Acyltransferase</keyword>
<dbReference type="InterPro" id="IPR016181">
    <property type="entry name" value="Acyl_CoA_acyltransferase"/>
</dbReference>
<dbReference type="PANTHER" id="PTHR43877:SF2">
    <property type="entry name" value="AMINOALKYLPHOSPHONATE N-ACETYLTRANSFERASE-RELATED"/>
    <property type="match status" value="1"/>
</dbReference>
<dbReference type="GO" id="GO:0016747">
    <property type="term" value="F:acyltransferase activity, transferring groups other than amino-acyl groups"/>
    <property type="evidence" value="ECO:0007669"/>
    <property type="project" value="InterPro"/>
</dbReference>
<keyword evidence="1" id="KW-0808">Transferase</keyword>
<evidence type="ECO:0000259" key="3">
    <source>
        <dbReference type="PROSITE" id="PS51186"/>
    </source>
</evidence>